<keyword evidence="12 16" id="KW-0472">Membrane</keyword>
<feature type="region of interest" description="Disordered" evidence="15">
    <location>
        <begin position="175"/>
        <end position="196"/>
    </location>
</feature>
<dbReference type="Pfam" id="PF13639">
    <property type="entry name" value="zf-RING_2"/>
    <property type="match status" value="1"/>
</dbReference>
<evidence type="ECO:0000259" key="17">
    <source>
        <dbReference type="PROSITE" id="PS50089"/>
    </source>
</evidence>
<evidence type="ECO:0000256" key="3">
    <source>
        <dbReference type="ARBA" id="ARBA00004906"/>
    </source>
</evidence>
<evidence type="ECO:0000256" key="16">
    <source>
        <dbReference type="SAM" id="Phobius"/>
    </source>
</evidence>
<keyword evidence="9" id="KW-0833">Ubl conjugation pathway</keyword>
<dbReference type="PROSITE" id="PS50089">
    <property type="entry name" value="ZF_RING_2"/>
    <property type="match status" value="1"/>
</dbReference>
<evidence type="ECO:0000256" key="2">
    <source>
        <dbReference type="ARBA" id="ARBA00004167"/>
    </source>
</evidence>
<evidence type="ECO:0000313" key="19">
    <source>
        <dbReference type="Proteomes" id="UP001227230"/>
    </source>
</evidence>
<evidence type="ECO:0000256" key="9">
    <source>
        <dbReference type="ARBA" id="ARBA00022786"/>
    </source>
</evidence>
<keyword evidence="19" id="KW-1185">Reference proteome</keyword>
<feature type="domain" description="RING-type" evidence="17">
    <location>
        <begin position="118"/>
        <end position="160"/>
    </location>
</feature>
<comment type="similarity">
    <text evidence="13">Belongs to the RING-type zinc finger family. ATL subfamily.</text>
</comment>
<comment type="catalytic activity">
    <reaction evidence="1">
        <text>S-ubiquitinyl-[E2 ubiquitin-conjugating enzyme]-L-cysteine + [acceptor protein]-L-lysine = [E2 ubiquitin-conjugating enzyme]-L-cysteine + N(6)-ubiquitinyl-[acceptor protein]-L-lysine.</text>
        <dbReference type="EC" id="2.3.2.27"/>
    </reaction>
</comment>
<dbReference type="InterPro" id="IPR013083">
    <property type="entry name" value="Znf_RING/FYVE/PHD"/>
</dbReference>
<protein>
    <recommendedName>
        <fullName evidence="4">RING-type E3 ubiquitin transferase</fullName>
        <ecNumber evidence="4">2.3.2.27</ecNumber>
    </recommendedName>
</protein>
<evidence type="ECO:0000256" key="14">
    <source>
        <dbReference type="PROSITE-ProRule" id="PRU00175"/>
    </source>
</evidence>
<comment type="subcellular location">
    <subcellularLocation>
        <location evidence="2">Membrane</location>
        <topology evidence="2">Single-pass membrane protein</topology>
    </subcellularLocation>
</comment>
<accession>A0ABY9CRK0</accession>
<keyword evidence="8 14" id="KW-0863">Zinc-finger</keyword>
<gene>
    <name evidence="18" type="ORF">VitviT2T_016305</name>
</gene>
<dbReference type="SMART" id="SM00184">
    <property type="entry name" value="RING"/>
    <property type="match status" value="1"/>
</dbReference>
<organism evidence="18 19">
    <name type="scientific">Vitis vinifera</name>
    <name type="common">Grape</name>
    <dbReference type="NCBI Taxonomy" id="29760"/>
    <lineage>
        <taxon>Eukaryota</taxon>
        <taxon>Viridiplantae</taxon>
        <taxon>Streptophyta</taxon>
        <taxon>Embryophyta</taxon>
        <taxon>Tracheophyta</taxon>
        <taxon>Spermatophyta</taxon>
        <taxon>Magnoliopsida</taxon>
        <taxon>eudicotyledons</taxon>
        <taxon>Gunneridae</taxon>
        <taxon>Pentapetalae</taxon>
        <taxon>rosids</taxon>
        <taxon>Vitales</taxon>
        <taxon>Vitaceae</taxon>
        <taxon>Viteae</taxon>
        <taxon>Vitis</taxon>
    </lineage>
</organism>
<dbReference type="Gene3D" id="3.30.40.10">
    <property type="entry name" value="Zinc/RING finger domain, C3HC4 (zinc finger)"/>
    <property type="match status" value="1"/>
</dbReference>
<keyword evidence="11 16" id="KW-1133">Transmembrane helix</keyword>
<keyword evidence="7" id="KW-0479">Metal-binding</keyword>
<evidence type="ECO:0000256" key="10">
    <source>
        <dbReference type="ARBA" id="ARBA00022833"/>
    </source>
</evidence>
<sequence length="196" mass="22214">MDINLKPLYIHGHSINPNMFEIPSPFLPPPPPPPVKHQLPMLYYGLIVVGTAAFVLALYNLIVIRWCSNNRSRSRRREHHFFDPRPSQSFENMNLGLVSSFKYRKEGVAQEQAAEYECAVCLSVFEEGEDVRKLPKCKHSFHAPCIDMWLYSHSDCPLCRARVEPAVVHCQAEAEAEAVTQPENPRGGLRDSGESV</sequence>
<evidence type="ECO:0000313" key="18">
    <source>
        <dbReference type="EMBL" id="WJZ97724.1"/>
    </source>
</evidence>
<dbReference type="EMBL" id="CP126658">
    <property type="protein sequence ID" value="WJZ97724.1"/>
    <property type="molecule type" value="Genomic_DNA"/>
</dbReference>
<evidence type="ECO:0000256" key="13">
    <source>
        <dbReference type="ARBA" id="ARBA00024209"/>
    </source>
</evidence>
<dbReference type="Proteomes" id="UP001227230">
    <property type="component" value="Chromosome 11"/>
</dbReference>
<dbReference type="InterPro" id="IPR001841">
    <property type="entry name" value="Znf_RING"/>
</dbReference>
<evidence type="ECO:0000256" key="11">
    <source>
        <dbReference type="ARBA" id="ARBA00022989"/>
    </source>
</evidence>
<keyword evidence="6 16" id="KW-0812">Transmembrane</keyword>
<dbReference type="CDD" id="cd16461">
    <property type="entry name" value="RING-H2_EL5-like"/>
    <property type="match status" value="1"/>
</dbReference>
<name>A0ABY9CRK0_VITVI</name>
<evidence type="ECO:0000256" key="5">
    <source>
        <dbReference type="ARBA" id="ARBA00022679"/>
    </source>
</evidence>
<reference evidence="18 19" key="1">
    <citation type="journal article" date="2023" name="Hortic Res">
        <title>The complete reference genome for grapevine (Vitis vinifera L.) genetics and breeding.</title>
        <authorList>
            <person name="Shi X."/>
            <person name="Cao S."/>
            <person name="Wang X."/>
            <person name="Huang S."/>
            <person name="Wang Y."/>
            <person name="Liu Z."/>
            <person name="Liu W."/>
            <person name="Leng X."/>
            <person name="Peng Y."/>
            <person name="Wang N."/>
            <person name="Wang Y."/>
            <person name="Ma Z."/>
            <person name="Xu X."/>
            <person name="Zhang F."/>
            <person name="Xue H."/>
            <person name="Zhong H."/>
            <person name="Wang Y."/>
            <person name="Zhang K."/>
            <person name="Velt A."/>
            <person name="Avia K."/>
            <person name="Holtgrawe D."/>
            <person name="Grimplet J."/>
            <person name="Matus J.T."/>
            <person name="Ware D."/>
            <person name="Wu X."/>
            <person name="Wang H."/>
            <person name="Liu C."/>
            <person name="Fang Y."/>
            <person name="Rustenholz C."/>
            <person name="Cheng Z."/>
            <person name="Xiao H."/>
            <person name="Zhou Y."/>
        </authorList>
    </citation>
    <scope>NUCLEOTIDE SEQUENCE [LARGE SCALE GENOMIC DNA]</scope>
    <source>
        <strain evidence="19">cv. Pinot noir / PN40024</strain>
        <tissue evidence="18">Leaf</tissue>
    </source>
</reference>
<evidence type="ECO:0000256" key="4">
    <source>
        <dbReference type="ARBA" id="ARBA00012483"/>
    </source>
</evidence>
<evidence type="ECO:0000256" key="8">
    <source>
        <dbReference type="ARBA" id="ARBA00022771"/>
    </source>
</evidence>
<dbReference type="PANTHER" id="PTHR46913:SF1">
    <property type="entry name" value="RING-H2 FINGER PROTEIN ATL16"/>
    <property type="match status" value="1"/>
</dbReference>
<keyword evidence="10" id="KW-0862">Zinc</keyword>
<evidence type="ECO:0000256" key="1">
    <source>
        <dbReference type="ARBA" id="ARBA00000900"/>
    </source>
</evidence>
<keyword evidence="5" id="KW-0808">Transferase</keyword>
<evidence type="ECO:0000256" key="6">
    <source>
        <dbReference type="ARBA" id="ARBA00022692"/>
    </source>
</evidence>
<evidence type="ECO:0000256" key="15">
    <source>
        <dbReference type="SAM" id="MobiDB-lite"/>
    </source>
</evidence>
<comment type="pathway">
    <text evidence="3">Protein modification; protein ubiquitination.</text>
</comment>
<dbReference type="PANTHER" id="PTHR46913">
    <property type="entry name" value="RING-H2 FINGER PROTEIN ATL16"/>
    <property type="match status" value="1"/>
</dbReference>
<dbReference type="SUPFAM" id="SSF57850">
    <property type="entry name" value="RING/U-box"/>
    <property type="match status" value="1"/>
</dbReference>
<feature type="transmembrane region" description="Helical" evidence="16">
    <location>
        <begin position="41"/>
        <end position="67"/>
    </location>
</feature>
<dbReference type="EC" id="2.3.2.27" evidence="4"/>
<proteinExistence type="inferred from homology"/>
<evidence type="ECO:0000256" key="12">
    <source>
        <dbReference type="ARBA" id="ARBA00023136"/>
    </source>
</evidence>
<dbReference type="InterPro" id="IPR044600">
    <property type="entry name" value="ATL1/ATL16-like"/>
</dbReference>
<evidence type="ECO:0000256" key="7">
    <source>
        <dbReference type="ARBA" id="ARBA00022723"/>
    </source>
</evidence>